<accession>A0A2P2IX30</accession>
<dbReference type="AlphaFoldDB" id="A0A2P2IX30"/>
<name>A0A2P2IX30_RHIMU</name>
<organism evidence="1">
    <name type="scientific">Rhizophora mucronata</name>
    <name type="common">Asiatic mangrove</name>
    <dbReference type="NCBI Taxonomy" id="61149"/>
    <lineage>
        <taxon>Eukaryota</taxon>
        <taxon>Viridiplantae</taxon>
        <taxon>Streptophyta</taxon>
        <taxon>Embryophyta</taxon>
        <taxon>Tracheophyta</taxon>
        <taxon>Spermatophyta</taxon>
        <taxon>Magnoliopsida</taxon>
        <taxon>eudicotyledons</taxon>
        <taxon>Gunneridae</taxon>
        <taxon>Pentapetalae</taxon>
        <taxon>rosids</taxon>
        <taxon>fabids</taxon>
        <taxon>Malpighiales</taxon>
        <taxon>Rhizophoraceae</taxon>
        <taxon>Rhizophora</taxon>
    </lineage>
</organism>
<sequence>MAHLTALLRFSFENHPLSSRSTSTATFSSPASSLVFKIWSPKCGTNTIWQSLNTDSHIEPNPQWFTKHPTDG</sequence>
<proteinExistence type="predicted"/>
<protein>
    <submittedName>
        <fullName evidence="1">Uncharacterized protein</fullName>
    </submittedName>
</protein>
<evidence type="ECO:0000313" key="1">
    <source>
        <dbReference type="EMBL" id="MBW85776.1"/>
    </source>
</evidence>
<reference evidence="1" key="1">
    <citation type="submission" date="2018-02" db="EMBL/GenBank/DDBJ databases">
        <title>Rhizophora mucronata_Transcriptome.</title>
        <authorList>
            <person name="Meera S.P."/>
            <person name="Sreeshan A."/>
            <person name="Augustine A."/>
        </authorList>
    </citation>
    <scope>NUCLEOTIDE SEQUENCE</scope>
    <source>
        <tissue evidence="1">Leaf</tissue>
    </source>
</reference>
<dbReference type="EMBL" id="GGEC01005293">
    <property type="protein sequence ID" value="MBW85776.1"/>
    <property type="molecule type" value="Transcribed_RNA"/>
</dbReference>